<gene>
    <name evidence="3" type="ORF">Gocc_2026</name>
</gene>
<reference evidence="3 4" key="1">
    <citation type="submission" date="2018-07" db="EMBL/GenBank/DDBJ databases">
        <title>High-quality-draft genome sequence of Gaiella occulta.</title>
        <authorList>
            <person name="Severino R."/>
            <person name="Froufe H.J.C."/>
            <person name="Rainey F.A."/>
            <person name="Barroso C."/>
            <person name="Albuquerque L."/>
            <person name="Lobo-Da-Cunha A."/>
            <person name="Da Costa M.S."/>
            <person name="Egas C."/>
        </authorList>
    </citation>
    <scope>NUCLEOTIDE SEQUENCE [LARGE SCALE GENOMIC DNA]</scope>
    <source>
        <strain evidence="3 4">F2-233</strain>
    </source>
</reference>
<dbReference type="Proteomes" id="UP000254134">
    <property type="component" value="Unassembled WGS sequence"/>
</dbReference>
<dbReference type="InterPro" id="IPR013656">
    <property type="entry name" value="PAS_4"/>
</dbReference>
<dbReference type="AlphaFoldDB" id="A0A7M2YXJ4"/>
<evidence type="ECO:0000313" key="4">
    <source>
        <dbReference type="Proteomes" id="UP000254134"/>
    </source>
</evidence>
<dbReference type="NCBIfam" id="TIGR00229">
    <property type="entry name" value="sensory_box"/>
    <property type="match status" value="1"/>
</dbReference>
<dbReference type="InterPro" id="IPR035965">
    <property type="entry name" value="PAS-like_dom_sf"/>
</dbReference>
<dbReference type="InterPro" id="IPR000014">
    <property type="entry name" value="PAS"/>
</dbReference>
<organism evidence="3 4">
    <name type="scientific">Gaiella occulta</name>
    <dbReference type="NCBI Taxonomy" id="1002870"/>
    <lineage>
        <taxon>Bacteria</taxon>
        <taxon>Bacillati</taxon>
        <taxon>Actinomycetota</taxon>
        <taxon>Thermoleophilia</taxon>
        <taxon>Gaiellales</taxon>
        <taxon>Gaiellaceae</taxon>
        <taxon>Gaiella</taxon>
    </lineage>
</organism>
<keyword evidence="4" id="KW-1185">Reference proteome</keyword>
<evidence type="ECO:0000259" key="2">
    <source>
        <dbReference type="PROSITE" id="PS50112"/>
    </source>
</evidence>
<name>A0A7M2YXJ4_9ACTN</name>
<dbReference type="PROSITE" id="PS50112">
    <property type="entry name" value="PAS"/>
    <property type="match status" value="1"/>
</dbReference>
<accession>A0A7M2YXJ4</accession>
<reference evidence="4" key="2">
    <citation type="journal article" date="2019" name="MicrobiologyOpen">
        <title>High-quality draft genome sequence of Gaiella occulta isolated from a 150 meter deep mineral water borehole and comparison with the genome sequences of other deep-branching lineages of the phylum Actinobacteria.</title>
        <authorList>
            <person name="Severino R."/>
            <person name="Froufe H.J.C."/>
            <person name="Barroso C."/>
            <person name="Albuquerque L."/>
            <person name="Lobo-da-Cunha A."/>
            <person name="da Costa M.S."/>
            <person name="Egas C."/>
        </authorList>
    </citation>
    <scope>NUCLEOTIDE SEQUENCE [LARGE SCALE GENOMIC DNA]</scope>
    <source>
        <strain evidence="4">F2-233</strain>
    </source>
</reference>
<dbReference type="SUPFAM" id="SSF55785">
    <property type="entry name" value="PYP-like sensor domain (PAS domain)"/>
    <property type="match status" value="1"/>
</dbReference>
<protein>
    <submittedName>
        <fullName evidence="3">Sensory-box: PAS domain-containing S-box protein</fullName>
    </submittedName>
</protein>
<dbReference type="Pfam" id="PF08448">
    <property type="entry name" value="PAS_4"/>
    <property type="match status" value="1"/>
</dbReference>
<dbReference type="RefSeq" id="WP_114796443.1">
    <property type="nucleotide sequence ID" value="NZ_QQZY01000004.1"/>
</dbReference>
<dbReference type="EMBL" id="QQZY01000004">
    <property type="protein sequence ID" value="RDI74450.1"/>
    <property type="molecule type" value="Genomic_DNA"/>
</dbReference>
<feature type="compositionally biased region" description="Polar residues" evidence="1">
    <location>
        <begin position="61"/>
        <end position="84"/>
    </location>
</feature>
<dbReference type="Gene3D" id="3.30.450.20">
    <property type="entry name" value="PAS domain"/>
    <property type="match status" value="1"/>
</dbReference>
<evidence type="ECO:0000256" key="1">
    <source>
        <dbReference type="SAM" id="MobiDB-lite"/>
    </source>
</evidence>
<evidence type="ECO:0000313" key="3">
    <source>
        <dbReference type="EMBL" id="RDI74450.1"/>
    </source>
</evidence>
<feature type="region of interest" description="Disordered" evidence="1">
    <location>
        <begin position="45"/>
        <end position="84"/>
    </location>
</feature>
<proteinExistence type="predicted"/>
<sequence length="84" mass="8678">MGRGAPGAIVRSEPLVVFDAEMRVVHMNRAAESLLGRSAAEAAGKSCQPVLHGRDARGVPSGSSADAAQGERSSSSAQESMQKR</sequence>
<dbReference type="CDD" id="cd00130">
    <property type="entry name" value="PAS"/>
    <property type="match status" value="1"/>
</dbReference>
<comment type="caution">
    <text evidence="3">The sequence shown here is derived from an EMBL/GenBank/DDBJ whole genome shotgun (WGS) entry which is preliminary data.</text>
</comment>
<feature type="domain" description="PAS" evidence="2">
    <location>
        <begin position="12"/>
        <end position="55"/>
    </location>
</feature>
<dbReference type="OrthoDB" id="5497412at2"/>